<evidence type="ECO:0000256" key="9">
    <source>
        <dbReference type="ARBA" id="ARBA00049370"/>
    </source>
</evidence>
<comment type="similarity">
    <text evidence="10">Belongs to the APS kinase family.</text>
</comment>
<evidence type="ECO:0000256" key="5">
    <source>
        <dbReference type="ARBA" id="ARBA00022679"/>
    </source>
</evidence>
<name>A0A178LVR8_9CHLR</name>
<keyword evidence="16" id="KW-1185">Reference proteome</keyword>
<protein>
    <recommendedName>
        <fullName evidence="10 11">Multifunctional fusion protein</fullName>
    </recommendedName>
    <domain>
        <recommendedName>
            <fullName evidence="10">Adenylyl-sulfate kinase</fullName>
            <ecNumber evidence="10">2.7.1.25</ecNumber>
        </recommendedName>
        <alternativeName>
            <fullName evidence="10">APS kinase</fullName>
        </alternativeName>
        <alternativeName>
            <fullName evidence="10">ATP adenosine-5'-phosphosulfate 3'-phosphotransferase</fullName>
        </alternativeName>
        <alternativeName>
            <fullName evidence="10">Adenosine-5'-phosphosulfate kinase</fullName>
        </alternativeName>
    </domain>
    <domain>
        <recommendedName>
            <fullName evidence="11">Sulfate adenylyltransferase</fullName>
            <ecNumber evidence="11">2.7.7.4</ecNumber>
        </recommendedName>
        <alternativeName>
            <fullName evidence="11">ATP-sulfurylase</fullName>
        </alternativeName>
        <alternativeName>
            <fullName evidence="11">Sulfate adenylate transferase</fullName>
            <shortName evidence="11">SAT</shortName>
        </alternativeName>
    </domain>
</protein>
<dbReference type="Gene3D" id="3.10.400.10">
    <property type="entry name" value="Sulfate adenylyltransferase"/>
    <property type="match status" value="1"/>
</dbReference>
<evidence type="ECO:0000256" key="3">
    <source>
        <dbReference type="ARBA" id="ARBA00004806"/>
    </source>
</evidence>
<evidence type="ECO:0000259" key="12">
    <source>
        <dbReference type="Pfam" id="PF01583"/>
    </source>
</evidence>
<evidence type="ECO:0000256" key="1">
    <source>
        <dbReference type="ARBA" id="ARBA00001823"/>
    </source>
</evidence>
<dbReference type="Pfam" id="PF14306">
    <property type="entry name" value="PUA_2"/>
    <property type="match status" value="1"/>
</dbReference>
<evidence type="ECO:0000256" key="8">
    <source>
        <dbReference type="ARBA" id="ARBA00022840"/>
    </source>
</evidence>
<evidence type="ECO:0000313" key="16">
    <source>
        <dbReference type="Proteomes" id="UP000078287"/>
    </source>
</evidence>
<dbReference type="SUPFAM" id="SSF52540">
    <property type="entry name" value="P-loop containing nucleoside triphosphate hydrolases"/>
    <property type="match status" value="1"/>
</dbReference>
<evidence type="ECO:0000256" key="6">
    <source>
        <dbReference type="ARBA" id="ARBA00022695"/>
    </source>
</evidence>
<comment type="catalytic activity">
    <reaction evidence="9 11">
        <text>sulfate + ATP + H(+) = adenosine 5'-phosphosulfate + diphosphate</text>
        <dbReference type="Rhea" id="RHEA:18133"/>
        <dbReference type="ChEBI" id="CHEBI:15378"/>
        <dbReference type="ChEBI" id="CHEBI:16189"/>
        <dbReference type="ChEBI" id="CHEBI:30616"/>
        <dbReference type="ChEBI" id="CHEBI:33019"/>
        <dbReference type="ChEBI" id="CHEBI:58243"/>
        <dbReference type="EC" id="2.7.7.4"/>
    </reaction>
</comment>
<dbReference type="GO" id="GO:0010134">
    <property type="term" value="P:sulfate assimilation via adenylyl sulfate reduction"/>
    <property type="evidence" value="ECO:0007669"/>
    <property type="project" value="TreeGrafter"/>
</dbReference>
<evidence type="ECO:0000256" key="7">
    <source>
        <dbReference type="ARBA" id="ARBA00022741"/>
    </source>
</evidence>
<comment type="caution">
    <text evidence="15">The sequence shown here is derived from an EMBL/GenBank/DDBJ whole genome shotgun (WGS) entry which is preliminary data.</text>
</comment>
<evidence type="ECO:0000256" key="4">
    <source>
        <dbReference type="ARBA" id="ARBA00005048"/>
    </source>
</evidence>
<dbReference type="CDD" id="cd02027">
    <property type="entry name" value="APSK"/>
    <property type="match status" value="1"/>
</dbReference>
<dbReference type="InterPro" id="IPR050512">
    <property type="entry name" value="Sulf_AdTrans/APS_kinase"/>
</dbReference>
<organism evidence="15 16">
    <name type="scientific">Chloroflexus islandicus</name>
    <dbReference type="NCBI Taxonomy" id="1707952"/>
    <lineage>
        <taxon>Bacteria</taxon>
        <taxon>Bacillati</taxon>
        <taxon>Chloroflexota</taxon>
        <taxon>Chloroflexia</taxon>
        <taxon>Chloroflexales</taxon>
        <taxon>Chloroflexineae</taxon>
        <taxon>Chloroflexaceae</taxon>
        <taxon>Chloroflexus</taxon>
    </lineage>
</organism>
<dbReference type="UniPathway" id="UPA00140">
    <property type="reaction ID" value="UER00204"/>
</dbReference>
<sequence length="569" mass="63764">MNHDLTLISPYGGRLIDLMAPAAERPELLAEASRLPSIQISMRSLCDLELLATGGFSPLTGFMGQADYERVLEEMRLADGTLWPIPVTLPVEQSHFGSDRILLRDVHNNPLAILELSEIYRWDAEREALAVLGTTDPRHPLVAEMARWGKFYAAGRLRVLQLPRYYDFTDLRRTPAEVRQLLSAMGRPNVVAFQTRNPMHRIHEELTKRAAAQVDGSLLIHPVVGMTKPGDVDHFTRVRSYRLLVEKYYDSSRTLLSLLPLAMRMAGPREAVWHAIIRRNYGANHFIVGRDHAGPGNDSNGRPFYGPYDAQELLARYAAEVGVTMIPFTELVYLKREGRYVMVDEVPPGAEIASISGTQVRDEYLAKGRLLPEWFTRPETAEILRQMYPPRHRQGFCVWFTGLSGAGKSTIASILNILLLERGRTPAVLDGDVVRTHLSKGLGFSREDRDTNILRIGFVASAVVKAGGAVICAAVSPYRAARNECRTMIGSDQFIEVFVDTPLEVCEQRDVKGLYAKARRGELRGFTGIDDPYEPPVNPELVLTTTDVTPEENARKIIRYLEEKGFLEG</sequence>
<dbReference type="NCBIfam" id="TIGR00339">
    <property type="entry name" value="sopT"/>
    <property type="match status" value="1"/>
</dbReference>
<dbReference type="STRING" id="1707952.A6A03_04875"/>
<feature type="active site" description="Phosphoserine intermediate" evidence="10">
    <location>
        <position position="476"/>
    </location>
</feature>
<dbReference type="EC" id="2.7.1.25" evidence="10"/>
<dbReference type="InterPro" id="IPR002650">
    <property type="entry name" value="Sulphate_adenylyltransferase"/>
</dbReference>
<evidence type="ECO:0000256" key="10">
    <source>
        <dbReference type="HAMAP-Rule" id="MF_00065"/>
    </source>
</evidence>
<keyword evidence="10" id="KW-0418">Kinase</keyword>
<dbReference type="InterPro" id="IPR027417">
    <property type="entry name" value="P-loop_NTPase"/>
</dbReference>
<dbReference type="InterPro" id="IPR002891">
    <property type="entry name" value="APS"/>
</dbReference>
<comment type="pathway">
    <text evidence="3 10">Sulfur metabolism; hydrogen sulfide biosynthesis; sulfite from sulfate: step 2/3.</text>
</comment>
<keyword evidence="10" id="KW-0597">Phosphoprotein</keyword>
<feature type="domain" description="Sulphate adenylyltransferase catalytic" evidence="13">
    <location>
        <begin position="170"/>
        <end position="386"/>
    </location>
</feature>
<dbReference type="InterPro" id="IPR014729">
    <property type="entry name" value="Rossmann-like_a/b/a_fold"/>
</dbReference>
<reference evidence="15 16" key="1">
    <citation type="submission" date="2016-04" db="EMBL/GenBank/DDBJ databases">
        <title>Chloroflexus islandicus sp. nov., a thermophilic filamentous anoxygenic phototrophic bacterium from geyser Strokkur (Iceland).</title>
        <authorList>
            <person name="Gaisin V.A."/>
            <person name="Kalashnikov A.M."/>
            <person name="Sukhacheva M.V."/>
            <person name="Grouzdev D.S."/>
            <person name="Ivanov T.M."/>
            <person name="Kuznetsov B."/>
            <person name="Gorlenko V.M."/>
        </authorList>
    </citation>
    <scope>NUCLEOTIDE SEQUENCE [LARGE SCALE GENOMIC DNA]</scope>
    <source>
        <strain evidence="16">isl-2</strain>
    </source>
</reference>
<dbReference type="AlphaFoldDB" id="A0A178LVR8"/>
<dbReference type="RefSeq" id="WP_066791177.1">
    <property type="nucleotide sequence ID" value="NZ_LWQS01000103.1"/>
</dbReference>
<dbReference type="NCBIfam" id="NF003013">
    <property type="entry name" value="PRK03846.1"/>
    <property type="match status" value="1"/>
</dbReference>
<feature type="binding site" evidence="10">
    <location>
        <begin position="402"/>
        <end position="409"/>
    </location>
    <ligand>
        <name>ATP</name>
        <dbReference type="ChEBI" id="CHEBI:30616"/>
    </ligand>
</feature>
<dbReference type="Pfam" id="PF01583">
    <property type="entry name" value="APS_kinase"/>
    <property type="match status" value="1"/>
</dbReference>
<dbReference type="FunFam" id="3.40.50.300:FF:000802">
    <property type="entry name" value="Sulfate adenylyltransferase"/>
    <property type="match status" value="1"/>
</dbReference>
<dbReference type="InterPro" id="IPR025980">
    <property type="entry name" value="ATP-Sase_PUA-like_dom"/>
</dbReference>
<gene>
    <name evidence="10" type="primary">cysC</name>
    <name evidence="11" type="synonym">sat</name>
    <name evidence="15" type="ORF">A6A03_04875</name>
</gene>
<dbReference type="GO" id="GO:0019379">
    <property type="term" value="P:sulfate assimilation, phosphoadenylyl sulfate reduction by phosphoadenylyl-sulfate reductase (thioredoxin)"/>
    <property type="evidence" value="ECO:0007669"/>
    <property type="project" value="TreeGrafter"/>
</dbReference>
<dbReference type="FunFam" id="3.10.400.10:FF:000008">
    <property type="entry name" value="Probable bifunctional SAT/APS kinase"/>
    <property type="match status" value="1"/>
</dbReference>
<dbReference type="EC" id="2.7.7.4" evidence="11"/>
<evidence type="ECO:0000313" key="15">
    <source>
        <dbReference type="EMBL" id="OAN38226.1"/>
    </source>
</evidence>
<feature type="domain" description="APS kinase" evidence="12">
    <location>
        <begin position="394"/>
        <end position="543"/>
    </location>
</feature>
<dbReference type="InterPro" id="IPR059117">
    <property type="entry name" value="APS_kinase_dom"/>
</dbReference>
<dbReference type="PANTHER" id="PTHR42700">
    <property type="entry name" value="SULFATE ADENYLYLTRANSFERASE"/>
    <property type="match status" value="1"/>
</dbReference>
<dbReference type="Proteomes" id="UP000078287">
    <property type="component" value="Unassembled WGS sequence"/>
</dbReference>
<dbReference type="PANTHER" id="PTHR42700:SF3">
    <property type="entry name" value="BIFUNCTIONAL SAT_APS KINASE-RELATED"/>
    <property type="match status" value="1"/>
</dbReference>
<keyword evidence="7 11" id="KW-0547">Nucleotide-binding</keyword>
<accession>A0A178LVR8</accession>
<dbReference type="NCBIfam" id="TIGR00455">
    <property type="entry name" value="apsK"/>
    <property type="match status" value="1"/>
</dbReference>
<dbReference type="InterPro" id="IPR020792">
    <property type="entry name" value="SO4_adenylyltransferase_pro"/>
</dbReference>
<keyword evidence="5 11" id="KW-0808">Transferase</keyword>
<evidence type="ECO:0000256" key="2">
    <source>
        <dbReference type="ARBA" id="ARBA00002632"/>
    </source>
</evidence>
<dbReference type="EMBL" id="LWQS01000103">
    <property type="protein sequence ID" value="OAN38226.1"/>
    <property type="molecule type" value="Genomic_DNA"/>
</dbReference>
<keyword evidence="8 11" id="KW-0067">ATP-binding</keyword>
<dbReference type="GO" id="GO:0070814">
    <property type="term" value="P:hydrogen sulfide biosynthetic process"/>
    <property type="evidence" value="ECO:0007669"/>
    <property type="project" value="UniProtKB-UniRule"/>
</dbReference>
<dbReference type="GO" id="GO:0004781">
    <property type="term" value="F:sulfate adenylyltransferase (ATP) activity"/>
    <property type="evidence" value="ECO:0007669"/>
    <property type="project" value="UniProtKB-UniRule"/>
</dbReference>
<dbReference type="OrthoDB" id="9804504at2"/>
<comment type="catalytic activity">
    <reaction evidence="1 10">
        <text>adenosine 5'-phosphosulfate + ATP = 3'-phosphoadenylyl sulfate + ADP + H(+)</text>
        <dbReference type="Rhea" id="RHEA:24152"/>
        <dbReference type="ChEBI" id="CHEBI:15378"/>
        <dbReference type="ChEBI" id="CHEBI:30616"/>
        <dbReference type="ChEBI" id="CHEBI:58243"/>
        <dbReference type="ChEBI" id="CHEBI:58339"/>
        <dbReference type="ChEBI" id="CHEBI:456216"/>
        <dbReference type="EC" id="2.7.1.25"/>
    </reaction>
</comment>
<dbReference type="HAMAP" id="MF_00065">
    <property type="entry name" value="Adenylyl_sulf_kinase"/>
    <property type="match status" value="1"/>
</dbReference>
<comment type="similarity">
    <text evidence="11">Belongs to the sulfate adenylyltransferase family.</text>
</comment>
<dbReference type="Pfam" id="PF01747">
    <property type="entry name" value="ATP-sulfurylase"/>
    <property type="match status" value="1"/>
</dbReference>
<dbReference type="GO" id="GO:0005737">
    <property type="term" value="C:cytoplasm"/>
    <property type="evidence" value="ECO:0007669"/>
    <property type="project" value="TreeGrafter"/>
</dbReference>
<dbReference type="GO" id="GO:0005524">
    <property type="term" value="F:ATP binding"/>
    <property type="evidence" value="ECO:0007669"/>
    <property type="project" value="UniProtKB-UniRule"/>
</dbReference>
<dbReference type="InterPro" id="IPR015947">
    <property type="entry name" value="PUA-like_sf"/>
</dbReference>
<evidence type="ECO:0000256" key="11">
    <source>
        <dbReference type="HAMAP-Rule" id="MF_00066"/>
    </source>
</evidence>
<dbReference type="SUPFAM" id="SSF52374">
    <property type="entry name" value="Nucleotidylyl transferase"/>
    <property type="match status" value="1"/>
</dbReference>
<dbReference type="InterPro" id="IPR024951">
    <property type="entry name" value="Sulfurylase_cat_dom"/>
</dbReference>
<dbReference type="SUPFAM" id="SSF88697">
    <property type="entry name" value="PUA domain-like"/>
    <property type="match status" value="1"/>
</dbReference>
<dbReference type="HAMAP" id="MF_00066">
    <property type="entry name" value="Sulf_adenylyltr"/>
    <property type="match status" value="1"/>
</dbReference>
<dbReference type="Gene3D" id="3.40.50.620">
    <property type="entry name" value="HUPs"/>
    <property type="match status" value="1"/>
</dbReference>
<comment type="function">
    <text evidence="2 10">Catalyzes the synthesis of activated sulfate.</text>
</comment>
<keyword evidence="6 11" id="KW-0548">Nucleotidyltransferase</keyword>
<dbReference type="Gene3D" id="3.40.50.300">
    <property type="entry name" value="P-loop containing nucleotide triphosphate hydrolases"/>
    <property type="match status" value="1"/>
</dbReference>
<dbReference type="CDD" id="cd00517">
    <property type="entry name" value="ATPS"/>
    <property type="match status" value="1"/>
</dbReference>
<evidence type="ECO:0000259" key="14">
    <source>
        <dbReference type="Pfam" id="PF14306"/>
    </source>
</evidence>
<feature type="domain" description="ATP-sulfurylase PUA-like" evidence="14">
    <location>
        <begin position="8"/>
        <end position="161"/>
    </location>
</feature>
<proteinExistence type="inferred from homology"/>
<comment type="pathway">
    <text evidence="4 11">Sulfur metabolism; hydrogen sulfide biosynthesis; sulfite from sulfate: step 1/3.</text>
</comment>
<dbReference type="GO" id="GO:0004020">
    <property type="term" value="F:adenylylsulfate kinase activity"/>
    <property type="evidence" value="ECO:0007669"/>
    <property type="project" value="UniProtKB-UniRule"/>
</dbReference>
<dbReference type="NCBIfam" id="NF004040">
    <property type="entry name" value="PRK05537.1"/>
    <property type="match status" value="1"/>
</dbReference>
<evidence type="ECO:0000259" key="13">
    <source>
        <dbReference type="Pfam" id="PF01747"/>
    </source>
</evidence>